<evidence type="ECO:0000256" key="1">
    <source>
        <dbReference type="ARBA" id="ARBA00003907"/>
    </source>
</evidence>
<keyword evidence="5 6" id="KW-0949">S-adenosyl-L-methionine</keyword>
<dbReference type="Pfam" id="PF04072">
    <property type="entry name" value="LCM"/>
    <property type="match status" value="1"/>
</dbReference>
<dbReference type="InterPro" id="IPR007213">
    <property type="entry name" value="Ppm1/Ppm2/Tcmp"/>
</dbReference>
<comment type="similarity">
    <text evidence="2 6">Belongs to the UPF0677 family.</text>
</comment>
<reference evidence="7" key="1">
    <citation type="submission" date="2023-03" db="EMBL/GenBank/DDBJ databases">
        <title>Actinoallomurus iriomotensis NBRC 103684.</title>
        <authorList>
            <person name="Ichikawa N."/>
            <person name="Sato H."/>
            <person name="Tonouchi N."/>
        </authorList>
    </citation>
    <scope>NUCLEOTIDE SEQUENCE</scope>
    <source>
        <strain evidence="7">NBRC 103684</strain>
    </source>
</reference>
<evidence type="ECO:0000256" key="3">
    <source>
        <dbReference type="ARBA" id="ARBA00022603"/>
    </source>
</evidence>
<accession>A0A9W6VY60</accession>
<dbReference type="Proteomes" id="UP001165074">
    <property type="component" value="Unassembled WGS sequence"/>
</dbReference>
<dbReference type="EMBL" id="BSTK01000001">
    <property type="protein sequence ID" value="GLY82521.1"/>
    <property type="molecule type" value="Genomic_DNA"/>
</dbReference>
<dbReference type="SUPFAM" id="SSF53335">
    <property type="entry name" value="S-adenosyl-L-methionine-dependent methyltransferases"/>
    <property type="match status" value="1"/>
</dbReference>
<name>A0A9W6VY60_9ACTN</name>
<evidence type="ECO:0000256" key="5">
    <source>
        <dbReference type="ARBA" id="ARBA00022691"/>
    </source>
</evidence>
<dbReference type="InterPro" id="IPR011610">
    <property type="entry name" value="SAM_mthyl_Trfase_ML2640-like"/>
</dbReference>
<evidence type="ECO:0000313" key="8">
    <source>
        <dbReference type="Proteomes" id="UP001165074"/>
    </source>
</evidence>
<evidence type="ECO:0000256" key="6">
    <source>
        <dbReference type="RuleBase" id="RU362030"/>
    </source>
</evidence>
<protein>
    <recommendedName>
        <fullName evidence="6">S-adenosyl-L-methionine-dependent methyltransferase</fullName>
        <ecNumber evidence="6">2.1.1.-</ecNumber>
    </recommendedName>
</protein>
<evidence type="ECO:0000256" key="2">
    <source>
        <dbReference type="ARBA" id="ARBA00008138"/>
    </source>
</evidence>
<evidence type="ECO:0000313" key="7">
    <source>
        <dbReference type="EMBL" id="GLY82521.1"/>
    </source>
</evidence>
<dbReference type="PANTHER" id="PTHR43619">
    <property type="entry name" value="S-ADENOSYL-L-METHIONINE-DEPENDENT METHYLTRANSFERASE YKTD-RELATED"/>
    <property type="match status" value="1"/>
</dbReference>
<comment type="function">
    <text evidence="1 6">Exhibits S-adenosyl-L-methionine-dependent methyltransferase activity.</text>
</comment>
<dbReference type="GO" id="GO:0032259">
    <property type="term" value="P:methylation"/>
    <property type="evidence" value="ECO:0007669"/>
    <property type="project" value="UniProtKB-KW"/>
</dbReference>
<dbReference type="EC" id="2.1.1.-" evidence="6"/>
<dbReference type="PANTHER" id="PTHR43619:SF2">
    <property type="entry name" value="S-ADENOSYL-L-METHIONINE-DEPENDENT METHYLTRANSFERASES SUPERFAMILY PROTEIN"/>
    <property type="match status" value="1"/>
</dbReference>
<gene>
    <name evidence="7" type="ORF">Airi02_004530</name>
</gene>
<dbReference type="GO" id="GO:0008168">
    <property type="term" value="F:methyltransferase activity"/>
    <property type="evidence" value="ECO:0007669"/>
    <property type="project" value="UniProtKB-UniRule"/>
</dbReference>
<dbReference type="Gene3D" id="3.40.50.150">
    <property type="entry name" value="Vaccinia Virus protein VP39"/>
    <property type="match status" value="1"/>
</dbReference>
<sequence>MLRRASRTAQHVALFRALESVRRGPRLFTDPYATAALGPRYRLVAGLARLPGAGERIERFIDARFPGGPRASAVVRTRLIDDLLGAALAGGARQVVLLGAGYDSRAYRLPAARRATVFEVDHPATQERKRRLVERAVPAGERAHVRFVPADLKEADLASLLRDAGVRRERTAVVWEGVTNYLDARSVDATFTALAGVTAPGSRVIFTYMDRRALDGSGTFTCIAEWAASVSAAGEPFTFGLLPDELPGHLAKLGLNLVIDRSAREAAADYLAPLGRAEPAAPFYHVAEAEVA</sequence>
<dbReference type="NCBIfam" id="TIGR00027">
    <property type="entry name" value="mthyl_TIGR00027"/>
    <property type="match status" value="1"/>
</dbReference>
<organism evidence="7 8">
    <name type="scientific">Actinoallomurus iriomotensis</name>
    <dbReference type="NCBI Taxonomy" id="478107"/>
    <lineage>
        <taxon>Bacteria</taxon>
        <taxon>Bacillati</taxon>
        <taxon>Actinomycetota</taxon>
        <taxon>Actinomycetes</taxon>
        <taxon>Streptosporangiales</taxon>
        <taxon>Thermomonosporaceae</taxon>
        <taxon>Actinoallomurus</taxon>
    </lineage>
</organism>
<dbReference type="AlphaFoldDB" id="A0A9W6VY60"/>
<proteinExistence type="inferred from homology"/>
<keyword evidence="3 6" id="KW-0489">Methyltransferase</keyword>
<dbReference type="InterPro" id="IPR029063">
    <property type="entry name" value="SAM-dependent_MTases_sf"/>
</dbReference>
<evidence type="ECO:0000256" key="4">
    <source>
        <dbReference type="ARBA" id="ARBA00022679"/>
    </source>
</evidence>
<dbReference type="RefSeq" id="WP_285566239.1">
    <property type="nucleotide sequence ID" value="NZ_BSTK01000001.1"/>
</dbReference>
<keyword evidence="8" id="KW-1185">Reference proteome</keyword>
<keyword evidence="4" id="KW-0808">Transferase</keyword>
<comment type="caution">
    <text evidence="7">The sequence shown here is derived from an EMBL/GenBank/DDBJ whole genome shotgun (WGS) entry which is preliminary data.</text>
</comment>